<dbReference type="EMBL" id="EQ973778">
    <property type="protein sequence ID" value="EEF49575.1"/>
    <property type="molecule type" value="Genomic_DNA"/>
</dbReference>
<dbReference type="InterPro" id="IPR036388">
    <property type="entry name" value="WH-like_DNA-bd_sf"/>
</dbReference>
<keyword evidence="1" id="KW-0677">Repeat</keyword>
<keyword evidence="4" id="KW-0067">ATP-binding</keyword>
<feature type="domain" description="Disease resistance protein winged helix" evidence="8">
    <location>
        <begin position="401"/>
        <end position="467"/>
    </location>
</feature>
<dbReference type="PANTHER" id="PTHR36766">
    <property type="entry name" value="PLANT BROAD-SPECTRUM MILDEW RESISTANCE PROTEIN RPW8"/>
    <property type="match status" value="1"/>
</dbReference>
<dbReference type="Pfam" id="PF00931">
    <property type="entry name" value="NB-ARC"/>
    <property type="match status" value="1"/>
</dbReference>
<dbReference type="KEGG" id="rcu:8270895"/>
<evidence type="ECO:0000259" key="6">
    <source>
        <dbReference type="Pfam" id="PF00931"/>
    </source>
</evidence>
<dbReference type="OMA" id="ESANWKS"/>
<feature type="transmembrane region" description="Helical" evidence="5">
    <location>
        <begin position="522"/>
        <end position="542"/>
    </location>
</feature>
<dbReference type="Pfam" id="PF23559">
    <property type="entry name" value="WHD_DRP"/>
    <property type="match status" value="1"/>
</dbReference>
<evidence type="ECO:0000259" key="8">
    <source>
        <dbReference type="Pfam" id="PF23559"/>
    </source>
</evidence>
<dbReference type="GO" id="GO:0004722">
    <property type="term" value="F:protein serine/threonine phosphatase activity"/>
    <property type="evidence" value="ECO:0007669"/>
    <property type="project" value="UniProtKB-EC"/>
</dbReference>
<evidence type="ECO:0000259" key="7">
    <source>
        <dbReference type="Pfam" id="PF18052"/>
    </source>
</evidence>
<dbReference type="SUPFAM" id="SSF52540">
    <property type="entry name" value="P-loop containing nucleoside triphosphate hydrolases"/>
    <property type="match status" value="1"/>
</dbReference>
<evidence type="ECO:0000256" key="4">
    <source>
        <dbReference type="ARBA" id="ARBA00022840"/>
    </source>
</evidence>
<dbReference type="OrthoDB" id="851508at2759"/>
<evidence type="ECO:0000256" key="3">
    <source>
        <dbReference type="ARBA" id="ARBA00022821"/>
    </source>
</evidence>
<dbReference type="InterPro" id="IPR058922">
    <property type="entry name" value="WHD_DRP"/>
</dbReference>
<dbReference type="GO" id="GO:0006952">
    <property type="term" value="P:defense response"/>
    <property type="evidence" value="ECO:0007669"/>
    <property type="project" value="UniProtKB-KW"/>
</dbReference>
<keyword evidence="3" id="KW-0611">Plant defense</keyword>
<keyword evidence="2" id="KW-0547">Nucleotide-binding</keyword>
<dbReference type="Gene3D" id="1.10.8.430">
    <property type="entry name" value="Helical domain of apoptotic protease-activating factors"/>
    <property type="match status" value="1"/>
</dbReference>
<feature type="transmembrane region" description="Helical" evidence="5">
    <location>
        <begin position="491"/>
        <end position="510"/>
    </location>
</feature>
<dbReference type="AlphaFoldDB" id="B9RGC0"/>
<organism evidence="9 10">
    <name type="scientific">Ricinus communis</name>
    <name type="common">Castor bean</name>
    <dbReference type="NCBI Taxonomy" id="3988"/>
    <lineage>
        <taxon>Eukaryota</taxon>
        <taxon>Viridiplantae</taxon>
        <taxon>Streptophyta</taxon>
        <taxon>Embryophyta</taxon>
        <taxon>Tracheophyta</taxon>
        <taxon>Spermatophyta</taxon>
        <taxon>Magnoliopsida</taxon>
        <taxon>eudicotyledons</taxon>
        <taxon>Gunneridae</taxon>
        <taxon>Pentapetalae</taxon>
        <taxon>rosids</taxon>
        <taxon>fabids</taxon>
        <taxon>Malpighiales</taxon>
        <taxon>Euphorbiaceae</taxon>
        <taxon>Acalyphoideae</taxon>
        <taxon>Acalypheae</taxon>
        <taxon>Ricinus</taxon>
    </lineage>
</organism>
<dbReference type="EC" id="3.1.3.16" evidence="9"/>
<dbReference type="InterPro" id="IPR041118">
    <property type="entry name" value="Rx_N"/>
</dbReference>
<name>B9RGC0_RICCO</name>
<dbReference type="eggNOG" id="KOG4658">
    <property type="taxonomic scope" value="Eukaryota"/>
</dbReference>
<evidence type="ECO:0000256" key="2">
    <source>
        <dbReference type="ARBA" id="ARBA00022741"/>
    </source>
</evidence>
<feature type="domain" description="NB-ARC" evidence="6">
    <location>
        <begin position="144"/>
        <end position="316"/>
    </location>
</feature>
<dbReference type="Gene3D" id="1.20.5.4130">
    <property type="match status" value="1"/>
</dbReference>
<keyword evidence="9" id="KW-0378">Hydrolase</keyword>
<dbReference type="Pfam" id="PF18052">
    <property type="entry name" value="Rx_N"/>
    <property type="match status" value="1"/>
</dbReference>
<dbReference type="Gene3D" id="3.40.50.300">
    <property type="entry name" value="P-loop containing nucleotide triphosphate hydrolases"/>
    <property type="match status" value="1"/>
</dbReference>
<sequence length="635" mass="72804">MSSSEVIDFLIKSKKLEPGLLHRVNTTIIHVNAVLYDAEEKQITNPAVKNWLDDLQDCVFEIDDLLDEFAHKAARSKVLNFFSALIPFSYKDEDMVDKLEEILEKIDNLINLKDALKGIEGKPIIPQIPSTTCLVDESDIYGREADQEAIMELLLSNDQNDIVDVVPIVGLCGIGKTTLAQSVFNDYRVDQEFEIRAWVCVGGEFNVFQITKSFLEGITGKTCDYKELNPLQVELRDRLSMRKFLLVLDDIWNVNYEAWELLQKPLKHGRGGGKIIVTTRNESVALVTLTIPIYHLRELSDDDCYTLFRRHAFDSTEGTGEHPQLEGLDREIVRKCRGLPLVAKTLGNLLHFERDAREWDKILRSNIWDLPSDSSILQSLLLSYYQLPSHLKRCFAYCATFPRRHEFTRAEVVRLWTAKELIQPNENRQTEELGDEYFQNLVSRSLFQRSSANPSSFVMHDLNHDLAKFVYRTFFHHRIRRYPHRGDTKDIAEWPFILTNILLEILLLAFDQMASPKKPQYALVAASLSLAVLFVCISELIYKAMKKNSATFFQILRCMLHGSLEKNPYTFIDWFGLLSAFGQVVVSSIAYVYMRQGKDNPIKVSVVSLSFIICLASSKLVKNPNEAQLPTTRGY</sequence>
<dbReference type="InterPro" id="IPR027417">
    <property type="entry name" value="P-loop_NTPase"/>
</dbReference>
<dbReference type="GO" id="GO:0043531">
    <property type="term" value="F:ADP binding"/>
    <property type="evidence" value="ECO:0007669"/>
    <property type="project" value="InterPro"/>
</dbReference>
<dbReference type="FunFam" id="1.10.10.10:FF:000322">
    <property type="entry name" value="Probable disease resistance protein At1g63360"/>
    <property type="match status" value="1"/>
</dbReference>
<accession>B9RGC0</accession>
<keyword evidence="5" id="KW-1133">Transmembrane helix</keyword>
<dbReference type="Proteomes" id="UP000008311">
    <property type="component" value="Unassembled WGS sequence"/>
</dbReference>
<evidence type="ECO:0000313" key="9">
    <source>
        <dbReference type="EMBL" id="EEF49575.1"/>
    </source>
</evidence>
<gene>
    <name evidence="9" type="ORF">RCOM_1452730</name>
</gene>
<keyword evidence="5" id="KW-0812">Transmembrane</keyword>
<dbReference type="GO" id="GO:0005524">
    <property type="term" value="F:ATP binding"/>
    <property type="evidence" value="ECO:0007669"/>
    <property type="project" value="UniProtKB-KW"/>
</dbReference>
<keyword evidence="5" id="KW-0472">Membrane</keyword>
<protein>
    <submittedName>
        <fullName evidence="9">Disease resistance protein RGA2, putative</fullName>
        <ecNumber evidence="9">3.1.3.16</ecNumber>
    </submittedName>
</protein>
<dbReference type="STRING" id="3988.B9RGC0"/>
<dbReference type="PANTHER" id="PTHR36766:SF51">
    <property type="entry name" value="DISEASE RESISTANCE RPP13-LIKE PROTEIN 1"/>
    <property type="match status" value="1"/>
</dbReference>
<feature type="domain" description="Disease resistance N-terminal" evidence="7">
    <location>
        <begin position="21"/>
        <end position="78"/>
    </location>
</feature>
<proteinExistence type="predicted"/>
<dbReference type="InParanoid" id="B9RGC0"/>
<reference evidence="10" key="1">
    <citation type="journal article" date="2010" name="Nat. Biotechnol.">
        <title>Draft genome sequence of the oilseed species Ricinus communis.</title>
        <authorList>
            <person name="Chan A.P."/>
            <person name="Crabtree J."/>
            <person name="Zhao Q."/>
            <person name="Lorenzi H."/>
            <person name="Orvis J."/>
            <person name="Puiu D."/>
            <person name="Melake-Berhan A."/>
            <person name="Jones K.M."/>
            <person name="Redman J."/>
            <person name="Chen G."/>
            <person name="Cahoon E.B."/>
            <person name="Gedil M."/>
            <person name="Stanke M."/>
            <person name="Haas B.J."/>
            <person name="Wortman J.R."/>
            <person name="Fraser-Liggett C.M."/>
            <person name="Ravel J."/>
            <person name="Rabinowicz P.D."/>
        </authorList>
    </citation>
    <scope>NUCLEOTIDE SEQUENCE [LARGE SCALE GENOMIC DNA]</scope>
    <source>
        <strain evidence="10">cv. Hale</strain>
    </source>
</reference>
<keyword evidence="10" id="KW-1185">Reference proteome</keyword>
<dbReference type="InterPro" id="IPR002182">
    <property type="entry name" value="NB-ARC"/>
</dbReference>
<evidence type="ECO:0000313" key="10">
    <source>
        <dbReference type="Proteomes" id="UP000008311"/>
    </source>
</evidence>
<evidence type="ECO:0000256" key="5">
    <source>
        <dbReference type="SAM" id="Phobius"/>
    </source>
</evidence>
<feature type="transmembrane region" description="Helical" evidence="5">
    <location>
        <begin position="574"/>
        <end position="594"/>
    </location>
</feature>
<dbReference type="PRINTS" id="PR00364">
    <property type="entry name" value="DISEASERSIST"/>
</dbReference>
<evidence type="ECO:0000256" key="1">
    <source>
        <dbReference type="ARBA" id="ARBA00022737"/>
    </source>
</evidence>
<dbReference type="InterPro" id="IPR042197">
    <property type="entry name" value="Apaf_helical"/>
</dbReference>
<dbReference type="Gene3D" id="1.10.10.10">
    <property type="entry name" value="Winged helix-like DNA-binding domain superfamily/Winged helix DNA-binding domain"/>
    <property type="match status" value="1"/>
</dbReference>